<dbReference type="AlphaFoldDB" id="A0A1I5XRJ0"/>
<protein>
    <recommendedName>
        <fullName evidence="1">protein acetyllysine N-acetyltransferase</fullName>
        <ecNumber evidence="1">2.3.1.286</ecNumber>
    </recommendedName>
</protein>
<feature type="domain" description="Deacetylase sirtuin-type" evidence="5">
    <location>
        <begin position="1"/>
        <end position="247"/>
    </location>
</feature>
<sequence>MKNQIEQLQHYIHQSKKIAFFGGAGVSTESGLPDYRSQEGTYTKMEEKQLNPKIRMSKRFMLENPEEFFKPRDNQTKPLIPEPNAGHRFLAELEKQGKDVRIITQNVDGLHQKAGSKLVVELHGNNRHFYCMECGREYPYNEIPRDDTNVPRCPIDNGIIRADVILFGENLKPGILDRAKELIADSDLLIIAGTSLSVYPAKTLIRHFTGSEVVVINQSPLKIKDVQVDLTITEPVGETFSKLTVHA</sequence>
<proteinExistence type="predicted"/>
<dbReference type="STRING" id="82801.SAMN04488506_1574"/>
<evidence type="ECO:0000259" key="5">
    <source>
        <dbReference type="PROSITE" id="PS50305"/>
    </source>
</evidence>
<dbReference type="Gene3D" id="3.30.1600.10">
    <property type="entry name" value="SIR2/SIRT2 'Small Domain"/>
    <property type="match status" value="1"/>
</dbReference>
<comment type="caution">
    <text evidence="4">Lacks conserved residue(s) required for the propagation of feature annotation.</text>
</comment>
<dbReference type="EMBL" id="FOXW01000005">
    <property type="protein sequence ID" value="SFQ34520.1"/>
    <property type="molecule type" value="Genomic_DNA"/>
</dbReference>
<dbReference type="CDD" id="cd01407">
    <property type="entry name" value="SIR2-fam"/>
    <property type="match status" value="1"/>
</dbReference>
<dbReference type="InterPro" id="IPR050134">
    <property type="entry name" value="NAD-dep_sirtuin_deacylases"/>
</dbReference>
<evidence type="ECO:0000313" key="6">
    <source>
        <dbReference type="EMBL" id="SFQ34520.1"/>
    </source>
</evidence>
<accession>A0A1I5XRJ0</accession>
<dbReference type="GO" id="GO:0070403">
    <property type="term" value="F:NAD+ binding"/>
    <property type="evidence" value="ECO:0007669"/>
    <property type="project" value="InterPro"/>
</dbReference>
<dbReference type="Proteomes" id="UP000199136">
    <property type="component" value="Unassembled WGS sequence"/>
</dbReference>
<name>A0A1I5XRJ0_9LACT</name>
<evidence type="ECO:0000313" key="7">
    <source>
        <dbReference type="Proteomes" id="UP000199136"/>
    </source>
</evidence>
<dbReference type="RefSeq" id="WP_177192534.1">
    <property type="nucleotide sequence ID" value="NZ_FOXW01000005.1"/>
</dbReference>
<organism evidence="6 7">
    <name type="scientific">Desemzia incerta</name>
    <dbReference type="NCBI Taxonomy" id="82801"/>
    <lineage>
        <taxon>Bacteria</taxon>
        <taxon>Bacillati</taxon>
        <taxon>Bacillota</taxon>
        <taxon>Bacilli</taxon>
        <taxon>Lactobacillales</taxon>
        <taxon>Carnobacteriaceae</taxon>
        <taxon>Desemzia</taxon>
    </lineage>
</organism>
<dbReference type="InterPro" id="IPR026591">
    <property type="entry name" value="Sirtuin_cat_small_dom_sf"/>
</dbReference>
<dbReference type="GO" id="GO:0017136">
    <property type="term" value="F:histone deacetylase activity, NAD-dependent"/>
    <property type="evidence" value="ECO:0007669"/>
    <property type="project" value="TreeGrafter"/>
</dbReference>
<evidence type="ECO:0000256" key="4">
    <source>
        <dbReference type="PROSITE-ProRule" id="PRU00236"/>
    </source>
</evidence>
<evidence type="ECO:0000256" key="2">
    <source>
        <dbReference type="ARBA" id="ARBA00022679"/>
    </source>
</evidence>
<dbReference type="NCBIfam" id="NF001752">
    <property type="entry name" value="PRK00481.1-1"/>
    <property type="match status" value="1"/>
</dbReference>
<keyword evidence="7" id="KW-1185">Reference proteome</keyword>
<evidence type="ECO:0000256" key="1">
    <source>
        <dbReference type="ARBA" id="ARBA00012928"/>
    </source>
</evidence>
<dbReference type="InterPro" id="IPR029035">
    <property type="entry name" value="DHS-like_NAD/FAD-binding_dom"/>
</dbReference>
<gene>
    <name evidence="6" type="ORF">SAMN04488506_1574</name>
</gene>
<dbReference type="PANTHER" id="PTHR11085:SF4">
    <property type="entry name" value="NAD-DEPENDENT PROTEIN DEACYLASE"/>
    <property type="match status" value="1"/>
</dbReference>
<dbReference type="EC" id="2.3.1.286" evidence="1"/>
<dbReference type="PROSITE" id="PS50305">
    <property type="entry name" value="SIRTUIN"/>
    <property type="match status" value="1"/>
</dbReference>
<dbReference type="InterPro" id="IPR003000">
    <property type="entry name" value="Sirtuin"/>
</dbReference>
<dbReference type="Pfam" id="PF02146">
    <property type="entry name" value="SIR2"/>
    <property type="match status" value="1"/>
</dbReference>
<reference evidence="6 7" key="1">
    <citation type="submission" date="2016-10" db="EMBL/GenBank/DDBJ databases">
        <authorList>
            <person name="de Groot N.N."/>
        </authorList>
    </citation>
    <scope>NUCLEOTIDE SEQUENCE [LARGE SCALE GENOMIC DNA]</scope>
    <source>
        <strain evidence="6 7">DSM 20581</strain>
    </source>
</reference>
<dbReference type="InterPro" id="IPR026590">
    <property type="entry name" value="Ssirtuin_cat_dom"/>
</dbReference>
<keyword evidence="3" id="KW-0520">NAD</keyword>
<keyword evidence="2" id="KW-0808">Transferase</keyword>
<dbReference type="PANTHER" id="PTHR11085">
    <property type="entry name" value="NAD-DEPENDENT PROTEIN DEACYLASE SIRTUIN-5, MITOCHONDRIAL-RELATED"/>
    <property type="match status" value="1"/>
</dbReference>
<dbReference type="Gene3D" id="3.40.50.1220">
    <property type="entry name" value="TPP-binding domain"/>
    <property type="match status" value="1"/>
</dbReference>
<dbReference type="SUPFAM" id="SSF52467">
    <property type="entry name" value="DHS-like NAD/FAD-binding domain"/>
    <property type="match status" value="1"/>
</dbReference>
<evidence type="ECO:0000256" key="3">
    <source>
        <dbReference type="ARBA" id="ARBA00023027"/>
    </source>
</evidence>